<accession>A0A941EF27</accession>
<dbReference type="InterPro" id="IPR036390">
    <property type="entry name" value="WH_DNA-bd_sf"/>
</dbReference>
<organism evidence="3 4">
    <name type="scientific">Actinospica acidithermotolerans</name>
    <dbReference type="NCBI Taxonomy" id="2828514"/>
    <lineage>
        <taxon>Bacteria</taxon>
        <taxon>Bacillati</taxon>
        <taxon>Actinomycetota</taxon>
        <taxon>Actinomycetes</taxon>
        <taxon>Catenulisporales</taxon>
        <taxon>Actinospicaceae</taxon>
        <taxon>Actinospica</taxon>
    </lineage>
</organism>
<evidence type="ECO:0000256" key="1">
    <source>
        <dbReference type="SAM" id="MobiDB-lite"/>
    </source>
</evidence>
<dbReference type="PANTHER" id="PTHR33164:SF43">
    <property type="entry name" value="HTH-TYPE TRANSCRIPTIONAL REPRESSOR YETL"/>
    <property type="match status" value="1"/>
</dbReference>
<name>A0A941EF27_9ACTN</name>
<feature type="region of interest" description="Disordered" evidence="1">
    <location>
        <begin position="146"/>
        <end position="166"/>
    </location>
</feature>
<dbReference type="PRINTS" id="PR00598">
    <property type="entry name" value="HTHMARR"/>
</dbReference>
<protein>
    <submittedName>
        <fullName evidence="3">Winged helix-turn-helix transcriptional regulator</fullName>
    </submittedName>
</protein>
<dbReference type="Pfam" id="PF01047">
    <property type="entry name" value="MarR"/>
    <property type="match status" value="1"/>
</dbReference>
<proteinExistence type="predicted"/>
<dbReference type="SMART" id="SM00347">
    <property type="entry name" value="HTH_MARR"/>
    <property type="match status" value="1"/>
</dbReference>
<dbReference type="SUPFAM" id="SSF46785">
    <property type="entry name" value="Winged helix' DNA-binding domain"/>
    <property type="match status" value="1"/>
</dbReference>
<dbReference type="GO" id="GO:0006950">
    <property type="term" value="P:response to stress"/>
    <property type="evidence" value="ECO:0007669"/>
    <property type="project" value="TreeGrafter"/>
</dbReference>
<reference evidence="3" key="1">
    <citation type="submission" date="2021-04" db="EMBL/GenBank/DDBJ databases">
        <title>Genome based classification of Actinospica acidithermotolerans sp. nov., an actinobacterium isolated from an Indonesian hot spring.</title>
        <authorList>
            <person name="Kusuma A.B."/>
            <person name="Putra K.E."/>
            <person name="Nafisah S."/>
            <person name="Loh J."/>
            <person name="Nouioui I."/>
            <person name="Goodfellow M."/>
        </authorList>
    </citation>
    <scope>NUCLEOTIDE SEQUENCE</scope>
    <source>
        <strain evidence="3">MGRD01-02</strain>
    </source>
</reference>
<dbReference type="PROSITE" id="PS50995">
    <property type="entry name" value="HTH_MARR_2"/>
    <property type="match status" value="1"/>
</dbReference>
<dbReference type="Proteomes" id="UP000676325">
    <property type="component" value="Unassembled WGS sequence"/>
</dbReference>
<comment type="caution">
    <text evidence="3">The sequence shown here is derived from an EMBL/GenBank/DDBJ whole genome shotgun (WGS) entry which is preliminary data.</text>
</comment>
<feature type="domain" description="HTH marR-type" evidence="2">
    <location>
        <begin position="9"/>
        <end position="143"/>
    </location>
</feature>
<keyword evidence="4" id="KW-1185">Reference proteome</keyword>
<dbReference type="Gene3D" id="1.10.10.10">
    <property type="entry name" value="Winged helix-like DNA-binding domain superfamily/Winged helix DNA-binding domain"/>
    <property type="match status" value="1"/>
</dbReference>
<evidence type="ECO:0000313" key="3">
    <source>
        <dbReference type="EMBL" id="MBR7830281.1"/>
    </source>
</evidence>
<dbReference type="InterPro" id="IPR000835">
    <property type="entry name" value="HTH_MarR-typ"/>
</dbReference>
<dbReference type="AlphaFoldDB" id="A0A941EF27"/>
<dbReference type="InterPro" id="IPR039422">
    <property type="entry name" value="MarR/SlyA-like"/>
</dbReference>
<evidence type="ECO:0000313" key="4">
    <source>
        <dbReference type="Proteomes" id="UP000676325"/>
    </source>
</evidence>
<evidence type="ECO:0000259" key="2">
    <source>
        <dbReference type="PROSITE" id="PS50995"/>
    </source>
</evidence>
<gene>
    <name evidence="3" type="ORF">KDK95_28520</name>
</gene>
<dbReference type="EMBL" id="JAGSOH010000123">
    <property type="protein sequence ID" value="MBR7830281.1"/>
    <property type="molecule type" value="Genomic_DNA"/>
</dbReference>
<dbReference type="PANTHER" id="PTHR33164">
    <property type="entry name" value="TRANSCRIPTIONAL REGULATOR, MARR FAMILY"/>
    <property type="match status" value="1"/>
</dbReference>
<dbReference type="InterPro" id="IPR036388">
    <property type="entry name" value="WH-like_DNA-bd_sf"/>
</dbReference>
<dbReference type="GO" id="GO:0003700">
    <property type="term" value="F:DNA-binding transcription factor activity"/>
    <property type="evidence" value="ECO:0007669"/>
    <property type="project" value="InterPro"/>
</dbReference>
<sequence length="166" mass="17806">MTTPQRPPRRDLAAMIVPLGRALTAAEAPTLAAHGLTMWGYVVLLRLQTMPVRTQAALAAEIGADKTRIIAVLDQLQRDGLITREADPADRRGNLLALTAEGRRRCDSAQAAIQANEQRVLAGLGMPAADVEGFLRVLHVLSRAEPDSFLPDNSSPEGDLPTSDLP</sequence>